<reference evidence="2 3" key="1">
    <citation type="journal article" date="2016" name="Sci. Rep.">
        <title>Penicillium arizonense, a new, genome sequenced fungal species, reveals a high chemical diversity in secreted metabolites.</title>
        <authorList>
            <person name="Grijseels S."/>
            <person name="Nielsen J.C."/>
            <person name="Randelovic M."/>
            <person name="Nielsen J."/>
            <person name="Nielsen K.F."/>
            <person name="Workman M."/>
            <person name="Frisvad J.C."/>
        </authorList>
    </citation>
    <scope>NUCLEOTIDE SEQUENCE [LARGE SCALE GENOMIC DNA]</scope>
    <source>
        <strain evidence="2 3">CBS 141311</strain>
    </source>
</reference>
<gene>
    <name evidence="2" type="ORF">PENARI_c023G01415</name>
</gene>
<keyword evidence="3" id="KW-1185">Reference proteome</keyword>
<dbReference type="OrthoDB" id="4364812at2759"/>
<name>A0A1F5L845_PENAI</name>
<sequence length="290" mass="32300">MPALLNKAPDHDIDQWLPHTTAQVKAHGICAGQVIASGNQLIVQSLGTALQTKKPSNGRSQYSDKSYISCMILLFLHFSGTSPVNRITAVANETERQQPYRPGNAPPSPTQAQIDDILRPARPKALRVYGHNTTADNGCWLRLCYTNEEGYNTLWSANELAEWVTYDGVVLDDESIFGGLDLAAALEIFPERVVNERVNFENREESLRDAIEDAEEGDWDENPLEPYALYQAECVVTYMYVEDDVADDGSESNYDGAWFERVWKGDFEGERGEVGPAYQEGGSRGPPYTL</sequence>
<organism evidence="2 3">
    <name type="scientific">Penicillium arizonense</name>
    <dbReference type="NCBI Taxonomy" id="1835702"/>
    <lineage>
        <taxon>Eukaryota</taxon>
        <taxon>Fungi</taxon>
        <taxon>Dikarya</taxon>
        <taxon>Ascomycota</taxon>
        <taxon>Pezizomycotina</taxon>
        <taxon>Eurotiomycetes</taxon>
        <taxon>Eurotiomycetidae</taxon>
        <taxon>Eurotiales</taxon>
        <taxon>Aspergillaceae</taxon>
        <taxon>Penicillium</taxon>
    </lineage>
</organism>
<accession>A0A1F5L845</accession>
<proteinExistence type="predicted"/>
<dbReference type="RefSeq" id="XP_022484604.1">
    <property type="nucleotide sequence ID" value="XM_022635490.1"/>
</dbReference>
<protein>
    <submittedName>
        <fullName evidence="2">Uncharacterized protein</fullName>
    </submittedName>
</protein>
<evidence type="ECO:0000313" key="2">
    <source>
        <dbReference type="EMBL" id="OGE49150.1"/>
    </source>
</evidence>
<dbReference type="GeneID" id="34580224"/>
<dbReference type="STRING" id="1835702.A0A1F5L845"/>
<comment type="caution">
    <text evidence="2">The sequence shown here is derived from an EMBL/GenBank/DDBJ whole genome shotgun (WGS) entry which is preliminary data.</text>
</comment>
<dbReference type="EMBL" id="LXJU01000023">
    <property type="protein sequence ID" value="OGE49150.1"/>
    <property type="molecule type" value="Genomic_DNA"/>
</dbReference>
<feature type="region of interest" description="Disordered" evidence="1">
    <location>
        <begin position="94"/>
        <end position="113"/>
    </location>
</feature>
<evidence type="ECO:0000256" key="1">
    <source>
        <dbReference type="SAM" id="MobiDB-lite"/>
    </source>
</evidence>
<dbReference type="Proteomes" id="UP000177622">
    <property type="component" value="Unassembled WGS sequence"/>
</dbReference>
<dbReference type="AlphaFoldDB" id="A0A1F5L845"/>
<evidence type="ECO:0000313" key="3">
    <source>
        <dbReference type="Proteomes" id="UP000177622"/>
    </source>
</evidence>